<name>A0A9P6NGV3_9BASI</name>
<gene>
    <name evidence="2" type="ORF">CROQUDRAFT_672997</name>
</gene>
<dbReference type="InterPro" id="IPR005161">
    <property type="entry name" value="Ku_N"/>
</dbReference>
<protein>
    <recommendedName>
        <fullName evidence="1">Ku70/Ku80 N-terminal alpha/beta domain-containing protein</fullName>
    </recommendedName>
</protein>
<sequence length="124" mass="14322">MIYNTEQGSKTDKNVWKSCLFLNDLIDLDAPVIKKLKLLIDRGEKDPSVFQELYRPQKSQPNQITEALKASLNRFTECITGNASKRIFWITDNPDPQLTDNNLLRICNSLSEVRYSLILYKSRA</sequence>
<feature type="domain" description="Ku70/Ku80 N-terminal alpha/beta" evidence="1">
    <location>
        <begin position="3"/>
        <end position="109"/>
    </location>
</feature>
<dbReference type="EMBL" id="MU167321">
    <property type="protein sequence ID" value="KAG0143356.1"/>
    <property type="molecule type" value="Genomic_DNA"/>
</dbReference>
<evidence type="ECO:0000313" key="2">
    <source>
        <dbReference type="EMBL" id="KAG0143356.1"/>
    </source>
</evidence>
<dbReference type="SUPFAM" id="SSF53300">
    <property type="entry name" value="vWA-like"/>
    <property type="match status" value="1"/>
</dbReference>
<evidence type="ECO:0000313" key="3">
    <source>
        <dbReference type="Proteomes" id="UP000886653"/>
    </source>
</evidence>
<keyword evidence="3" id="KW-1185">Reference proteome</keyword>
<dbReference type="Gene3D" id="3.40.50.410">
    <property type="entry name" value="von Willebrand factor, type A domain"/>
    <property type="match status" value="1"/>
</dbReference>
<comment type="caution">
    <text evidence="2">The sequence shown here is derived from an EMBL/GenBank/DDBJ whole genome shotgun (WGS) entry which is preliminary data.</text>
</comment>
<dbReference type="OrthoDB" id="761538at2759"/>
<reference evidence="2" key="1">
    <citation type="submission" date="2013-11" db="EMBL/GenBank/DDBJ databases">
        <title>Genome sequence of the fusiform rust pathogen reveals effectors for host alternation and coevolution with pine.</title>
        <authorList>
            <consortium name="DOE Joint Genome Institute"/>
            <person name="Smith K."/>
            <person name="Pendleton A."/>
            <person name="Kubisiak T."/>
            <person name="Anderson C."/>
            <person name="Salamov A."/>
            <person name="Aerts A."/>
            <person name="Riley R."/>
            <person name="Clum A."/>
            <person name="Lindquist E."/>
            <person name="Ence D."/>
            <person name="Campbell M."/>
            <person name="Kronenberg Z."/>
            <person name="Feau N."/>
            <person name="Dhillon B."/>
            <person name="Hamelin R."/>
            <person name="Burleigh J."/>
            <person name="Smith J."/>
            <person name="Yandell M."/>
            <person name="Nelson C."/>
            <person name="Grigoriev I."/>
            <person name="Davis J."/>
        </authorList>
    </citation>
    <scope>NUCLEOTIDE SEQUENCE</scope>
    <source>
        <strain evidence="2">G11</strain>
    </source>
</reference>
<proteinExistence type="predicted"/>
<accession>A0A9P6NGV3</accession>
<organism evidence="2 3">
    <name type="scientific">Cronartium quercuum f. sp. fusiforme G11</name>
    <dbReference type="NCBI Taxonomy" id="708437"/>
    <lineage>
        <taxon>Eukaryota</taxon>
        <taxon>Fungi</taxon>
        <taxon>Dikarya</taxon>
        <taxon>Basidiomycota</taxon>
        <taxon>Pucciniomycotina</taxon>
        <taxon>Pucciniomycetes</taxon>
        <taxon>Pucciniales</taxon>
        <taxon>Coleosporiaceae</taxon>
        <taxon>Cronartium</taxon>
    </lineage>
</organism>
<dbReference type="AlphaFoldDB" id="A0A9P6NGV3"/>
<dbReference type="Proteomes" id="UP000886653">
    <property type="component" value="Unassembled WGS sequence"/>
</dbReference>
<evidence type="ECO:0000259" key="1">
    <source>
        <dbReference type="Pfam" id="PF03731"/>
    </source>
</evidence>
<dbReference type="Pfam" id="PF03731">
    <property type="entry name" value="Ku_N"/>
    <property type="match status" value="1"/>
</dbReference>
<dbReference type="InterPro" id="IPR036465">
    <property type="entry name" value="vWFA_dom_sf"/>
</dbReference>